<feature type="region of interest" description="Disordered" evidence="1">
    <location>
        <begin position="354"/>
        <end position="377"/>
    </location>
</feature>
<gene>
    <name evidence="2" type="ORF">DFR68_102631</name>
</gene>
<accession>A0A370HC31</accession>
<dbReference type="EMBL" id="QQAZ01000002">
    <property type="protein sequence ID" value="RDI54503.1"/>
    <property type="molecule type" value="Genomic_DNA"/>
</dbReference>
<comment type="caution">
    <text evidence="2">The sequence shown here is derived from an EMBL/GenBank/DDBJ whole genome shotgun (WGS) entry which is preliminary data.</text>
</comment>
<keyword evidence="3" id="KW-1185">Reference proteome</keyword>
<evidence type="ECO:0000313" key="3">
    <source>
        <dbReference type="Proteomes" id="UP000255355"/>
    </source>
</evidence>
<evidence type="ECO:0008006" key="4">
    <source>
        <dbReference type="Google" id="ProtNLM"/>
    </source>
</evidence>
<sequence length="377" mass="40684">MAPEGTKRLGDLEELPDCAPAGLKALFTEAEGIIQAQAQKLGEGTPSKAPDLRRRLRKLGIDKPDDRSVMIDKYGEHKDTMAKATEDIDGADKGIVVTTEGIGKVVTDAYDAIDTSVKELNGKVKESYDHLEDVTDKDGKPVKDENGNNKKRMPRKWVDLLFEGAWDTLDTTFKHVSGITDRVATEAARIRKDQPPVPPANNNGGGGGVPFVPHQGAGGGGGTPWSRKATAADYAPYRGSTTVDQAIEQAFEFYLKEHVPADSPLRTNKAAHDAALENWKRGYRVLIQRESGGDPNSMNNWDENAAKGTPSGGLTHTIKPTFDSNHVNGTSTNMLDPVANVAASMEYVTKTYGVSADGSNLQQQVQQADPTRSPKGY</sequence>
<dbReference type="Proteomes" id="UP000255355">
    <property type="component" value="Unassembled WGS sequence"/>
</dbReference>
<reference evidence="2 3" key="1">
    <citation type="submission" date="2018-07" db="EMBL/GenBank/DDBJ databases">
        <title>Genomic Encyclopedia of Type Strains, Phase IV (KMG-IV): sequencing the most valuable type-strain genomes for metagenomic binning, comparative biology and taxonomic classification.</title>
        <authorList>
            <person name="Goeker M."/>
        </authorList>
    </citation>
    <scope>NUCLEOTIDE SEQUENCE [LARGE SCALE GENOMIC DNA]</scope>
    <source>
        <strain evidence="2 3">DSM 44952</strain>
    </source>
</reference>
<feature type="compositionally biased region" description="Polar residues" evidence="1">
    <location>
        <begin position="357"/>
        <end position="370"/>
    </location>
</feature>
<proteinExistence type="predicted"/>
<dbReference type="STRING" id="1210089.GCA_001613165_04810"/>
<feature type="region of interest" description="Disordered" evidence="1">
    <location>
        <begin position="187"/>
        <end position="227"/>
    </location>
</feature>
<feature type="region of interest" description="Disordered" evidence="1">
    <location>
        <begin position="294"/>
        <end position="325"/>
    </location>
</feature>
<evidence type="ECO:0000313" key="2">
    <source>
        <dbReference type="EMBL" id="RDI54503.1"/>
    </source>
</evidence>
<feature type="compositionally biased region" description="Basic and acidic residues" evidence="1">
    <location>
        <begin position="131"/>
        <end position="148"/>
    </location>
</feature>
<dbReference type="InterPro" id="IPR023346">
    <property type="entry name" value="Lysozyme-like_dom_sf"/>
</dbReference>
<protein>
    <recommendedName>
        <fullName evidence="4">Transglycosylase-like protein with SLT domain</fullName>
    </recommendedName>
</protein>
<name>A0A370HC31_9NOCA</name>
<feature type="region of interest" description="Disordered" evidence="1">
    <location>
        <begin position="131"/>
        <end position="150"/>
    </location>
</feature>
<dbReference type="RefSeq" id="WP_068023734.1">
    <property type="nucleotide sequence ID" value="NZ_QQAZ01000002.1"/>
</dbReference>
<dbReference type="OrthoDB" id="4521217at2"/>
<dbReference type="AlphaFoldDB" id="A0A370HC31"/>
<organism evidence="2 3">
    <name type="scientific">Nocardia mexicana</name>
    <dbReference type="NCBI Taxonomy" id="279262"/>
    <lineage>
        <taxon>Bacteria</taxon>
        <taxon>Bacillati</taxon>
        <taxon>Actinomycetota</taxon>
        <taxon>Actinomycetes</taxon>
        <taxon>Mycobacteriales</taxon>
        <taxon>Nocardiaceae</taxon>
        <taxon>Nocardia</taxon>
    </lineage>
</organism>
<dbReference type="SUPFAM" id="SSF53955">
    <property type="entry name" value="Lysozyme-like"/>
    <property type="match status" value="1"/>
</dbReference>
<evidence type="ECO:0000256" key="1">
    <source>
        <dbReference type="SAM" id="MobiDB-lite"/>
    </source>
</evidence>